<feature type="transmembrane region" description="Helical" evidence="1">
    <location>
        <begin position="194"/>
        <end position="215"/>
    </location>
</feature>
<dbReference type="InterPro" id="IPR002656">
    <property type="entry name" value="Acyl_transf_3_dom"/>
</dbReference>
<evidence type="ECO:0000256" key="1">
    <source>
        <dbReference type="SAM" id="Phobius"/>
    </source>
</evidence>
<evidence type="ECO:0000313" key="3">
    <source>
        <dbReference type="EMBL" id="RZS57915.1"/>
    </source>
</evidence>
<dbReference type="GO" id="GO:0016020">
    <property type="term" value="C:membrane"/>
    <property type="evidence" value="ECO:0007669"/>
    <property type="project" value="TreeGrafter"/>
</dbReference>
<evidence type="ECO:0000259" key="2">
    <source>
        <dbReference type="Pfam" id="PF01757"/>
    </source>
</evidence>
<protein>
    <submittedName>
        <fullName evidence="3">Peptidoglycan/LPS O-acetylase OafA/YrhL</fullName>
    </submittedName>
</protein>
<proteinExistence type="predicted"/>
<dbReference type="Proteomes" id="UP000293433">
    <property type="component" value="Unassembled WGS sequence"/>
</dbReference>
<keyword evidence="1" id="KW-0472">Membrane</keyword>
<keyword evidence="1" id="KW-1133">Transmembrane helix</keyword>
<feature type="transmembrane region" description="Helical" evidence="1">
    <location>
        <begin position="336"/>
        <end position="355"/>
    </location>
</feature>
<keyword evidence="1" id="KW-0812">Transmembrane</keyword>
<dbReference type="GO" id="GO:0000271">
    <property type="term" value="P:polysaccharide biosynthetic process"/>
    <property type="evidence" value="ECO:0007669"/>
    <property type="project" value="TreeGrafter"/>
</dbReference>
<feature type="transmembrane region" description="Helical" evidence="1">
    <location>
        <begin position="304"/>
        <end position="330"/>
    </location>
</feature>
<feature type="domain" description="Acyltransferase 3" evidence="2">
    <location>
        <begin position="20"/>
        <end position="351"/>
    </location>
</feature>
<dbReference type="EMBL" id="SGWV01000007">
    <property type="protein sequence ID" value="RZS57915.1"/>
    <property type="molecule type" value="Genomic_DNA"/>
</dbReference>
<feature type="transmembrane region" description="Helical" evidence="1">
    <location>
        <begin position="245"/>
        <end position="264"/>
    </location>
</feature>
<accession>A0A4Q7LSR7</accession>
<organism evidence="3 4">
    <name type="scientific">Sphaerotilus mobilis</name>
    <dbReference type="NCBI Taxonomy" id="47994"/>
    <lineage>
        <taxon>Bacteria</taxon>
        <taxon>Pseudomonadati</taxon>
        <taxon>Pseudomonadota</taxon>
        <taxon>Betaproteobacteria</taxon>
        <taxon>Burkholderiales</taxon>
        <taxon>Sphaerotilaceae</taxon>
        <taxon>Sphaerotilus</taxon>
    </lineage>
</organism>
<sequence>MSAGTDRQAVLAPEPPSTLIDTAKALASQLIVAHHLVIYGPMSRQVQPLAPDLWAWLADPARQVVQVFLVIAGFLAARSLMPTPAAAGRVGMARLPRVLRDRVMRLAPVYWLAIALVLLTSAVARIGMDDADTPALPQLPQLAANVLALQDVTGQDALSAGLWYVAIDLQLYACLALFGAVAGWRTRLTAQTRAVLVVLAMLGLVGLSLLLVNRLPDWDAWAPYFFGAYGLGVLAHWLGRMSQPAWRGIGLAGLCVLVGVALVVDFRSRIAVAGAVAVLLVLSPAWLSWLGLTRPPLRALMAWLARLSYAVFLLHYPISLVVATAVTALAPDSLELNLLGLIGTWLLTLAAAQVAERRIGAWQQRRRTRRDDVVLAARRGAVPVTG</sequence>
<name>A0A4Q7LSR7_9BURK</name>
<dbReference type="GO" id="GO:0016747">
    <property type="term" value="F:acyltransferase activity, transferring groups other than amino-acyl groups"/>
    <property type="evidence" value="ECO:0007669"/>
    <property type="project" value="InterPro"/>
</dbReference>
<feature type="transmembrane region" description="Helical" evidence="1">
    <location>
        <begin position="270"/>
        <end position="292"/>
    </location>
</feature>
<dbReference type="AlphaFoldDB" id="A0A4Q7LSR7"/>
<gene>
    <name evidence="3" type="ORF">EV685_0189</name>
</gene>
<feature type="transmembrane region" description="Helical" evidence="1">
    <location>
        <begin position="109"/>
        <end position="128"/>
    </location>
</feature>
<dbReference type="InterPro" id="IPR050879">
    <property type="entry name" value="Acyltransferase_3"/>
</dbReference>
<dbReference type="PANTHER" id="PTHR23028:SF53">
    <property type="entry name" value="ACYL_TRANSF_3 DOMAIN-CONTAINING PROTEIN"/>
    <property type="match status" value="1"/>
</dbReference>
<feature type="transmembrane region" description="Helical" evidence="1">
    <location>
        <begin position="221"/>
        <end position="238"/>
    </location>
</feature>
<dbReference type="PANTHER" id="PTHR23028">
    <property type="entry name" value="ACETYLTRANSFERASE"/>
    <property type="match status" value="1"/>
</dbReference>
<reference evidence="3 4" key="1">
    <citation type="submission" date="2019-02" db="EMBL/GenBank/DDBJ databases">
        <title>Genomic Encyclopedia of Type Strains, Phase IV (KMG-IV): sequencing the most valuable type-strain genomes for metagenomic binning, comparative biology and taxonomic classification.</title>
        <authorList>
            <person name="Goeker M."/>
        </authorList>
    </citation>
    <scope>NUCLEOTIDE SEQUENCE [LARGE SCALE GENOMIC DNA]</scope>
    <source>
        <strain evidence="3 4">DSM 10617</strain>
    </source>
</reference>
<feature type="transmembrane region" description="Helical" evidence="1">
    <location>
        <begin position="161"/>
        <end position="182"/>
    </location>
</feature>
<comment type="caution">
    <text evidence="3">The sequence shown here is derived from an EMBL/GenBank/DDBJ whole genome shotgun (WGS) entry which is preliminary data.</text>
</comment>
<keyword evidence="4" id="KW-1185">Reference proteome</keyword>
<evidence type="ECO:0000313" key="4">
    <source>
        <dbReference type="Proteomes" id="UP000293433"/>
    </source>
</evidence>
<dbReference type="Pfam" id="PF01757">
    <property type="entry name" value="Acyl_transf_3"/>
    <property type="match status" value="1"/>
</dbReference>
<dbReference type="RefSeq" id="WP_165396678.1">
    <property type="nucleotide sequence ID" value="NZ_SGWV01000007.1"/>
</dbReference>